<dbReference type="KEGG" id="pgri:PgNI_07787"/>
<dbReference type="RefSeq" id="XP_030981172.1">
    <property type="nucleotide sequence ID" value="XM_031127795.1"/>
</dbReference>
<name>A0A6P8B1X3_PYRGI</name>
<protein>
    <submittedName>
        <fullName evidence="4">Uncharacterized protein</fullName>
    </submittedName>
</protein>
<evidence type="ECO:0000313" key="4">
    <source>
        <dbReference type="RefSeq" id="XP_030981172.1"/>
    </source>
</evidence>
<evidence type="ECO:0000256" key="2">
    <source>
        <dbReference type="SAM" id="SignalP"/>
    </source>
</evidence>
<organism evidence="3 4">
    <name type="scientific">Pyricularia grisea</name>
    <name type="common">Crabgrass-specific blast fungus</name>
    <name type="synonym">Magnaporthe grisea</name>
    <dbReference type="NCBI Taxonomy" id="148305"/>
    <lineage>
        <taxon>Eukaryota</taxon>
        <taxon>Fungi</taxon>
        <taxon>Dikarya</taxon>
        <taxon>Ascomycota</taxon>
        <taxon>Pezizomycotina</taxon>
        <taxon>Sordariomycetes</taxon>
        <taxon>Sordariomycetidae</taxon>
        <taxon>Magnaporthales</taxon>
        <taxon>Pyriculariaceae</taxon>
        <taxon>Pyricularia</taxon>
    </lineage>
</organism>
<dbReference type="Proteomes" id="UP000515153">
    <property type="component" value="Unplaced"/>
</dbReference>
<reference evidence="4" key="1">
    <citation type="journal article" date="2019" name="Mol. Biol. Evol.">
        <title>Blast fungal genomes show frequent chromosomal changes, gene gains and losses, and effector gene turnover.</title>
        <authorList>
            <person name="Gomez Luciano L.B."/>
            <person name="Jason Tsai I."/>
            <person name="Chuma I."/>
            <person name="Tosa Y."/>
            <person name="Chen Y.H."/>
            <person name="Li J.Y."/>
            <person name="Li M.Y."/>
            <person name="Jade Lu M.Y."/>
            <person name="Nakayashiki H."/>
            <person name="Li W.H."/>
        </authorList>
    </citation>
    <scope>NUCLEOTIDE SEQUENCE</scope>
    <source>
        <strain evidence="4">NI907</strain>
    </source>
</reference>
<gene>
    <name evidence="4" type="ORF">PgNI_07787</name>
</gene>
<feature type="signal peptide" evidence="2">
    <location>
        <begin position="1"/>
        <end position="18"/>
    </location>
</feature>
<keyword evidence="3" id="KW-1185">Reference proteome</keyword>
<feature type="region of interest" description="Disordered" evidence="1">
    <location>
        <begin position="25"/>
        <end position="120"/>
    </location>
</feature>
<evidence type="ECO:0000256" key="1">
    <source>
        <dbReference type="SAM" id="MobiDB-lite"/>
    </source>
</evidence>
<reference evidence="4" key="3">
    <citation type="submission" date="2025-08" db="UniProtKB">
        <authorList>
            <consortium name="RefSeq"/>
        </authorList>
    </citation>
    <scope>IDENTIFICATION</scope>
    <source>
        <strain evidence="4">NI907</strain>
    </source>
</reference>
<keyword evidence="2" id="KW-0732">Signal</keyword>
<reference evidence="4" key="2">
    <citation type="submission" date="2019-10" db="EMBL/GenBank/DDBJ databases">
        <authorList>
            <consortium name="NCBI Genome Project"/>
        </authorList>
    </citation>
    <scope>NUCLEOTIDE SEQUENCE</scope>
    <source>
        <strain evidence="4">NI907</strain>
    </source>
</reference>
<evidence type="ECO:0000313" key="3">
    <source>
        <dbReference type="Proteomes" id="UP000515153"/>
    </source>
</evidence>
<proteinExistence type="predicted"/>
<feature type="chain" id="PRO_5028026839" evidence="2">
    <location>
        <begin position="19"/>
        <end position="120"/>
    </location>
</feature>
<dbReference type="AlphaFoldDB" id="A0A6P8B1X3"/>
<dbReference type="GeneID" id="41962704"/>
<accession>A0A6P8B1X3</accession>
<sequence length="120" mass="12293">MQLSNIFAILAIAISVNAQAGNTYDSDSLVARSDPRLSPGSSGVVTGGKGPQRGAQRSQRIAQHAASHKACHRRGGRLVARADSDTGSSCVTTVDDDDSSVQGQDIGGGGYDSDGSVNNY</sequence>
<feature type="compositionally biased region" description="Basic residues" evidence="1">
    <location>
        <begin position="66"/>
        <end position="76"/>
    </location>
</feature>